<name>A0A4Y8ULS6_9GAMM</name>
<keyword evidence="7" id="KW-1185">Reference proteome</keyword>
<dbReference type="InterPro" id="IPR016162">
    <property type="entry name" value="Ald_DH_N"/>
</dbReference>
<comment type="similarity">
    <text evidence="1 4">Belongs to the aldehyde dehydrogenase family.</text>
</comment>
<dbReference type="InterPro" id="IPR016161">
    <property type="entry name" value="Ald_DH/histidinol_DH"/>
</dbReference>
<dbReference type="Pfam" id="PF00171">
    <property type="entry name" value="Aldedh"/>
    <property type="match status" value="1"/>
</dbReference>
<dbReference type="Gene3D" id="3.40.309.10">
    <property type="entry name" value="Aldehyde Dehydrogenase, Chain A, domain 2"/>
    <property type="match status" value="1"/>
</dbReference>
<dbReference type="PROSITE" id="PS00070">
    <property type="entry name" value="ALDEHYDE_DEHYDR_CYS"/>
    <property type="match status" value="1"/>
</dbReference>
<dbReference type="FunFam" id="3.40.309.10:FF:000009">
    <property type="entry name" value="Aldehyde dehydrogenase A"/>
    <property type="match status" value="1"/>
</dbReference>
<dbReference type="CDD" id="cd07106">
    <property type="entry name" value="ALDH_AldA-AAD23400"/>
    <property type="match status" value="1"/>
</dbReference>
<organism evidence="6 7">
    <name type="scientific">Gammaproteobacteria bacterium LSUCC0057</name>
    <dbReference type="NCBI Taxonomy" id="2559237"/>
    <lineage>
        <taxon>Bacteria</taxon>
        <taxon>Pseudomonadati</taxon>
        <taxon>Pseudomonadota</taxon>
        <taxon>Gammaproteobacteria</taxon>
        <taxon>Cellvibrionales</taxon>
        <taxon>Porticoccaceae</taxon>
        <taxon>SAR92 clade</taxon>
    </lineage>
</organism>
<dbReference type="InterPro" id="IPR015590">
    <property type="entry name" value="Aldehyde_DH_dom"/>
</dbReference>
<dbReference type="InterPro" id="IPR029510">
    <property type="entry name" value="Ald_DH_CS_GLU"/>
</dbReference>
<dbReference type="InterPro" id="IPR044086">
    <property type="entry name" value="LUC3-like"/>
</dbReference>
<dbReference type="InterPro" id="IPR016160">
    <property type="entry name" value="Ald_DH_CS_CYS"/>
</dbReference>
<comment type="caution">
    <text evidence="6">The sequence shown here is derived from an EMBL/GenBank/DDBJ whole genome shotgun (WGS) entry which is preliminary data.</text>
</comment>
<gene>
    <name evidence="6" type="ORF">E3W66_01100</name>
</gene>
<evidence type="ECO:0000256" key="4">
    <source>
        <dbReference type="RuleBase" id="RU003345"/>
    </source>
</evidence>
<dbReference type="OrthoDB" id="9812625at2"/>
<proteinExistence type="inferred from homology"/>
<reference evidence="6 7" key="1">
    <citation type="submission" date="2019-03" db="EMBL/GenBank/DDBJ databases">
        <title>Draft genome of Gammaproteobacteria bacterium LSUCC0057, a member of the SAR92 clade.</title>
        <authorList>
            <person name="Lanclos V.C."/>
            <person name="Doiron C."/>
            <person name="Henson M.W."/>
            <person name="Thrash J.C."/>
        </authorList>
    </citation>
    <scope>NUCLEOTIDE SEQUENCE [LARGE SCALE GENOMIC DNA]</scope>
    <source>
        <strain evidence="6 7">LSUCC0057</strain>
    </source>
</reference>
<evidence type="ECO:0000259" key="5">
    <source>
        <dbReference type="Pfam" id="PF00171"/>
    </source>
</evidence>
<dbReference type="FunFam" id="3.40.605.10:FF:000007">
    <property type="entry name" value="NAD/NADP-dependent betaine aldehyde dehydrogenase"/>
    <property type="match status" value="1"/>
</dbReference>
<dbReference type="Proteomes" id="UP000298133">
    <property type="component" value="Unassembled WGS sequence"/>
</dbReference>
<evidence type="ECO:0000256" key="1">
    <source>
        <dbReference type="ARBA" id="ARBA00009986"/>
    </source>
</evidence>
<keyword evidence="2 4" id="KW-0560">Oxidoreductase</keyword>
<dbReference type="EMBL" id="SPIA01000001">
    <property type="protein sequence ID" value="TFH68589.1"/>
    <property type="molecule type" value="Genomic_DNA"/>
</dbReference>
<evidence type="ECO:0000313" key="6">
    <source>
        <dbReference type="EMBL" id="TFH68589.1"/>
    </source>
</evidence>
<dbReference type="PROSITE" id="PS00687">
    <property type="entry name" value="ALDEHYDE_DEHYDR_GLU"/>
    <property type="match status" value="1"/>
</dbReference>
<accession>A0A4Y8ULS6</accession>
<dbReference type="GO" id="GO:0016620">
    <property type="term" value="F:oxidoreductase activity, acting on the aldehyde or oxo group of donors, NAD or NADP as acceptor"/>
    <property type="evidence" value="ECO:0007669"/>
    <property type="project" value="InterPro"/>
</dbReference>
<dbReference type="PANTHER" id="PTHR11699">
    <property type="entry name" value="ALDEHYDE DEHYDROGENASE-RELATED"/>
    <property type="match status" value="1"/>
</dbReference>
<protein>
    <submittedName>
        <fullName evidence="6">Aldehyde dehydrogenase family protein</fullName>
    </submittedName>
</protein>
<sequence length="474" mass="50243">MKEYKMLINGQLVAGATSIEVINPANEQLVAHCPVASEAQLDEAVAAANAAFPAWAAHSYAERGALIKQLCGAIADNAEEFAQLLTQEQGKPLAAARDEVMFAQYFANYFAEQTIEPELLSEDDNQRLEVLRRPLGVVAGICPWNFPLLITLYKLAPALVAGNTLIIKPAPTTPLTSLRLAEFAAEIFPAGVVNIISDDNSLGQAITSHPGIAKISFTGSTPTGKKIMASAAGTLKRLTLELGGNDAAIVLDDVDPKAAAEGIFGASFINSGQVCIALKRLYVHDSIYDQLCAEIGALANAAVVGDGSREGVQFGPVQNRMQYQKVCDYIADAKANGNIIAGGEIPAGPGFIVPLTVVRDITDGARVVDEEPFGPVLPIVRYSDLDDAIARANASEFGLGGSVWSSNPERAHAVAEQLDTGTVWINQHCAFGPNIPFPPAKQSGLGVEWGREGLLEFTAMKVININKAYSNPVH</sequence>
<feature type="domain" description="Aldehyde dehydrogenase" evidence="5">
    <location>
        <begin position="17"/>
        <end position="463"/>
    </location>
</feature>
<dbReference type="SUPFAM" id="SSF53720">
    <property type="entry name" value="ALDH-like"/>
    <property type="match status" value="1"/>
</dbReference>
<evidence type="ECO:0000256" key="2">
    <source>
        <dbReference type="ARBA" id="ARBA00023002"/>
    </source>
</evidence>
<evidence type="ECO:0000256" key="3">
    <source>
        <dbReference type="PROSITE-ProRule" id="PRU10007"/>
    </source>
</evidence>
<dbReference type="Gene3D" id="3.40.605.10">
    <property type="entry name" value="Aldehyde Dehydrogenase, Chain A, domain 1"/>
    <property type="match status" value="1"/>
</dbReference>
<dbReference type="AlphaFoldDB" id="A0A4Y8ULS6"/>
<feature type="active site" evidence="3">
    <location>
        <position position="241"/>
    </location>
</feature>
<dbReference type="InterPro" id="IPR016163">
    <property type="entry name" value="Ald_DH_C"/>
</dbReference>
<evidence type="ECO:0000313" key="7">
    <source>
        <dbReference type="Proteomes" id="UP000298133"/>
    </source>
</evidence>